<dbReference type="RefSeq" id="WP_179719719.1">
    <property type="nucleotide sequence ID" value="NZ_BAABFH010000001.1"/>
</dbReference>
<comment type="caution">
    <text evidence="3">The sequence shown here is derived from an EMBL/GenBank/DDBJ whole genome shotgun (WGS) entry which is preliminary data.</text>
</comment>
<evidence type="ECO:0000256" key="2">
    <source>
        <dbReference type="SAM" id="Phobius"/>
    </source>
</evidence>
<feature type="transmembrane region" description="Helical" evidence="2">
    <location>
        <begin position="93"/>
        <end position="111"/>
    </location>
</feature>
<evidence type="ECO:0000313" key="4">
    <source>
        <dbReference type="Proteomes" id="UP000587002"/>
    </source>
</evidence>
<proteinExistence type="predicted"/>
<organism evidence="3 4">
    <name type="scientific">Saccharopolyspora hordei</name>
    <dbReference type="NCBI Taxonomy" id="1838"/>
    <lineage>
        <taxon>Bacteria</taxon>
        <taxon>Bacillati</taxon>
        <taxon>Actinomycetota</taxon>
        <taxon>Actinomycetes</taxon>
        <taxon>Pseudonocardiales</taxon>
        <taxon>Pseudonocardiaceae</taxon>
        <taxon>Saccharopolyspora</taxon>
    </lineage>
</organism>
<keyword evidence="4" id="KW-1185">Reference proteome</keyword>
<dbReference type="EMBL" id="JACCFJ010000001">
    <property type="protein sequence ID" value="NYI83327.1"/>
    <property type="molecule type" value="Genomic_DNA"/>
</dbReference>
<protein>
    <submittedName>
        <fullName evidence="3">Uncharacterized protein</fullName>
    </submittedName>
</protein>
<keyword evidence="2" id="KW-0472">Membrane</keyword>
<name>A0A853AR08_9PSEU</name>
<gene>
    <name evidence="3" type="ORF">HNR68_001957</name>
</gene>
<evidence type="ECO:0000256" key="1">
    <source>
        <dbReference type="SAM" id="MobiDB-lite"/>
    </source>
</evidence>
<keyword evidence="2" id="KW-1133">Transmembrane helix</keyword>
<dbReference type="InterPro" id="IPR057952">
    <property type="entry name" value="Rv2743c-like"/>
</dbReference>
<accession>A0A853AR08</accession>
<feature type="region of interest" description="Disordered" evidence="1">
    <location>
        <begin position="119"/>
        <end position="139"/>
    </location>
</feature>
<dbReference type="Proteomes" id="UP000587002">
    <property type="component" value="Unassembled WGS sequence"/>
</dbReference>
<feature type="transmembrane region" description="Helical" evidence="2">
    <location>
        <begin position="53"/>
        <end position="73"/>
    </location>
</feature>
<dbReference type="AlphaFoldDB" id="A0A853AR08"/>
<dbReference type="NCBIfam" id="NF047839">
    <property type="entry name" value="PspM_Rv2743c"/>
    <property type="match status" value="1"/>
</dbReference>
<evidence type="ECO:0000313" key="3">
    <source>
        <dbReference type="EMBL" id="NYI83327.1"/>
    </source>
</evidence>
<reference evidence="3 4" key="1">
    <citation type="submission" date="2020-07" db="EMBL/GenBank/DDBJ databases">
        <title>Sequencing the genomes of 1000 actinobacteria strains.</title>
        <authorList>
            <person name="Klenk H.-P."/>
        </authorList>
    </citation>
    <scope>NUCLEOTIDE SEQUENCE [LARGE SCALE GENOMIC DNA]</scope>
    <source>
        <strain evidence="3 4">DSM 44065</strain>
    </source>
</reference>
<keyword evidence="2" id="KW-0812">Transmembrane</keyword>
<dbReference type="Pfam" id="PF25587">
    <property type="entry name" value="Rv2743c"/>
    <property type="match status" value="1"/>
</dbReference>
<feature type="compositionally biased region" description="Pro residues" evidence="1">
    <location>
        <begin position="122"/>
        <end position="133"/>
    </location>
</feature>
<sequence length="272" mass="28489">MRSSRKQELTQLGEAALEQLRGPVLTEVRRKIARWRDPRARAIRQRRRAKRTATGGAATAGVFGAGAVTSASVPQLWAWADSAGVFLQDVTTFGLGGLAVLGGATAVRAGVKYRRLKRTPLPEAPPEPVPLPPSSSAARAPMQRLRDAEATLYRALEQLKAVGAGSAAADARVTADSTAAELRRGADRLVAVEAAIPHAPAADKAALRADVERLRAELDEGVDGYGALVAAAGRAVAASGAPEQKHLLQDATDRLAGLADGLRELLGPEGRR</sequence>